<feature type="chain" id="PRO_5012432510" description="Porin" evidence="1">
    <location>
        <begin position="29"/>
        <end position="87"/>
    </location>
</feature>
<dbReference type="Proteomes" id="UP000189935">
    <property type="component" value="Chromosome I"/>
</dbReference>
<evidence type="ECO:0000313" key="2">
    <source>
        <dbReference type="EMBL" id="SHL80661.1"/>
    </source>
</evidence>
<protein>
    <recommendedName>
        <fullName evidence="4">Porin</fullName>
    </recommendedName>
</protein>
<evidence type="ECO:0000313" key="3">
    <source>
        <dbReference type="Proteomes" id="UP000189935"/>
    </source>
</evidence>
<keyword evidence="1" id="KW-0732">Signal</keyword>
<name>A0A1M7DMB6_9BRAD</name>
<dbReference type="AlphaFoldDB" id="A0A1M7DMB6"/>
<feature type="signal peptide" evidence="1">
    <location>
        <begin position="1"/>
        <end position="28"/>
    </location>
</feature>
<evidence type="ECO:0008006" key="4">
    <source>
        <dbReference type="Google" id="ProtNLM"/>
    </source>
</evidence>
<accession>A0A1M7DMB6</accession>
<sequence length="87" mass="9205">MLNSVLRRLGFVGLVIGLTAPTWSTCQAAGSFQTKPAFPDMVRSEDSDAPAASTWPNLSPSYLVGGCGKGRVSEPQIHTCRGPADIR</sequence>
<proteinExistence type="predicted"/>
<dbReference type="EMBL" id="LT670844">
    <property type="protein sequence ID" value="SHL80661.1"/>
    <property type="molecule type" value="Genomic_DNA"/>
</dbReference>
<gene>
    <name evidence="2" type="ORF">SAMN05444159_6866</name>
</gene>
<reference evidence="2 3" key="1">
    <citation type="submission" date="2016-11" db="EMBL/GenBank/DDBJ databases">
        <authorList>
            <person name="Jaros S."/>
            <person name="Januszkiewicz K."/>
            <person name="Wedrychowicz H."/>
        </authorList>
    </citation>
    <scope>NUCLEOTIDE SEQUENCE [LARGE SCALE GENOMIC DNA]</scope>
    <source>
        <strain evidence="2 3">GAS499</strain>
    </source>
</reference>
<organism evidence="2 3">
    <name type="scientific">Bradyrhizobium lablabi</name>
    <dbReference type="NCBI Taxonomy" id="722472"/>
    <lineage>
        <taxon>Bacteria</taxon>
        <taxon>Pseudomonadati</taxon>
        <taxon>Pseudomonadota</taxon>
        <taxon>Alphaproteobacteria</taxon>
        <taxon>Hyphomicrobiales</taxon>
        <taxon>Nitrobacteraceae</taxon>
        <taxon>Bradyrhizobium</taxon>
    </lineage>
</organism>
<evidence type="ECO:0000256" key="1">
    <source>
        <dbReference type="SAM" id="SignalP"/>
    </source>
</evidence>